<dbReference type="GO" id="GO:0005509">
    <property type="term" value="F:calcium ion binding"/>
    <property type="evidence" value="ECO:0007669"/>
    <property type="project" value="InterPro"/>
</dbReference>
<keyword evidence="12 14" id="KW-0472">Membrane</keyword>
<feature type="region of interest" description="Disordered" evidence="13">
    <location>
        <begin position="129"/>
        <end position="170"/>
    </location>
</feature>
<dbReference type="SUPFAM" id="SSF52343">
    <property type="entry name" value="Ferredoxin reductase-like, C-terminal NADP-linked domain"/>
    <property type="match status" value="1"/>
</dbReference>
<dbReference type="SFLD" id="SFLDG01169">
    <property type="entry name" value="NADPH_oxidase_subgroup_(NOX)"/>
    <property type="match status" value="1"/>
</dbReference>
<evidence type="ECO:0000256" key="13">
    <source>
        <dbReference type="SAM" id="MobiDB-lite"/>
    </source>
</evidence>
<feature type="region of interest" description="Disordered" evidence="13">
    <location>
        <begin position="1"/>
        <end position="42"/>
    </location>
</feature>
<keyword evidence="10 14" id="KW-1133">Transmembrane helix</keyword>
<dbReference type="PROSITE" id="PS51384">
    <property type="entry name" value="FAD_FR"/>
    <property type="match status" value="1"/>
</dbReference>
<feature type="domain" description="FAD-binding FR-type" evidence="16">
    <location>
        <begin position="615"/>
        <end position="735"/>
    </location>
</feature>
<gene>
    <name evidence="18" type="primary">LOC100037794</name>
    <name evidence="17" type="ORF">ZEAMMB73_Zm00001d043543</name>
</gene>
<dbReference type="InterPro" id="IPR011992">
    <property type="entry name" value="EF-hand-dom_pair"/>
</dbReference>
<feature type="transmembrane region" description="Helical" evidence="14">
    <location>
        <begin position="382"/>
        <end position="401"/>
    </location>
</feature>
<reference evidence="18" key="3">
    <citation type="submission" date="2021-05" db="UniProtKB">
        <authorList>
            <consortium name="EnsemblPlants"/>
        </authorList>
    </citation>
    <scope>IDENTIFICATION</scope>
    <source>
        <strain evidence="18">cv. B73</strain>
    </source>
</reference>
<feature type="region of interest" description="Disordered" evidence="13">
    <location>
        <begin position="69"/>
        <end position="96"/>
    </location>
</feature>
<dbReference type="PROSITE" id="PS00018">
    <property type="entry name" value="EF_HAND_1"/>
    <property type="match status" value="1"/>
</dbReference>
<keyword evidence="11" id="KW-0560">Oxidoreductase</keyword>
<keyword evidence="6" id="KW-0479">Metal-binding</keyword>
<feature type="transmembrane region" description="Helical" evidence="14">
    <location>
        <begin position="561"/>
        <end position="585"/>
    </location>
</feature>
<evidence type="ECO:0000256" key="8">
    <source>
        <dbReference type="ARBA" id="ARBA00022837"/>
    </source>
</evidence>
<feature type="compositionally biased region" description="Polar residues" evidence="13">
    <location>
        <begin position="12"/>
        <end position="30"/>
    </location>
</feature>
<keyword evidence="4" id="KW-0285">Flavoprotein</keyword>
<dbReference type="InterPro" id="IPR017938">
    <property type="entry name" value="Riboflavin_synthase-like_b-brl"/>
</dbReference>
<evidence type="ECO:0000313" key="17">
    <source>
        <dbReference type="EMBL" id="ONM38419.1"/>
    </source>
</evidence>
<evidence type="ECO:0000256" key="9">
    <source>
        <dbReference type="ARBA" id="ARBA00022857"/>
    </source>
</evidence>
<dbReference type="Pfam" id="PF08030">
    <property type="entry name" value="NAD_binding_6"/>
    <property type="match status" value="1"/>
</dbReference>
<evidence type="ECO:0000256" key="7">
    <source>
        <dbReference type="ARBA" id="ARBA00022827"/>
    </source>
</evidence>
<evidence type="ECO:0000313" key="18">
    <source>
        <dbReference type="EnsemblPlants" id="Zm00001eb154010_P002"/>
    </source>
</evidence>
<evidence type="ECO:0000256" key="1">
    <source>
        <dbReference type="ARBA" id="ARBA00004141"/>
    </source>
</evidence>
<dbReference type="FunFam" id="2.40.30.10:FF:000019">
    <property type="entry name" value="Respiratory burst oxidase homolog A"/>
    <property type="match status" value="1"/>
</dbReference>
<evidence type="ECO:0000313" key="19">
    <source>
        <dbReference type="Proteomes" id="UP000007305"/>
    </source>
</evidence>
<dbReference type="InterPro" id="IPR002048">
    <property type="entry name" value="EF_hand_dom"/>
</dbReference>
<dbReference type="PANTHER" id="PTHR11972:SF153">
    <property type="entry name" value="SUPEROXIDE-GENERATING NADPH OXIDASE HEAVY CHAIN SUBUNIT A"/>
    <property type="match status" value="1"/>
</dbReference>
<dbReference type="Gene3D" id="1.10.238.10">
    <property type="entry name" value="EF-hand"/>
    <property type="match status" value="1"/>
</dbReference>
<reference evidence="17 19" key="1">
    <citation type="submission" date="2015-12" db="EMBL/GenBank/DDBJ databases">
        <title>Update maize B73 reference genome by single molecule sequencing technologies.</title>
        <authorList>
            <consortium name="Maize Genome Sequencing Project"/>
            <person name="Ware D."/>
        </authorList>
    </citation>
    <scope>NUCLEOTIDE SEQUENCE [LARGE SCALE GENOMIC DNA]</scope>
    <source>
        <strain evidence="19">cv. B73</strain>
        <tissue evidence="17">Seedling</tissue>
    </source>
</reference>
<dbReference type="InterPro" id="IPR000778">
    <property type="entry name" value="Cyt_b245_heavy_chain"/>
</dbReference>
<evidence type="ECO:0000259" key="16">
    <source>
        <dbReference type="PROSITE" id="PS51384"/>
    </source>
</evidence>
<dbReference type="Pfam" id="PF01794">
    <property type="entry name" value="Ferric_reduct"/>
    <property type="match status" value="1"/>
</dbReference>
<evidence type="ECO:0000256" key="10">
    <source>
        <dbReference type="ARBA" id="ARBA00022989"/>
    </source>
</evidence>
<dbReference type="Gene3D" id="3.40.50.80">
    <property type="entry name" value="Nucleotide-binding domain of ferredoxin-NADP reductase (FNR) module"/>
    <property type="match status" value="1"/>
</dbReference>
<evidence type="ECO:0000256" key="11">
    <source>
        <dbReference type="ARBA" id="ARBA00023002"/>
    </source>
</evidence>
<dbReference type="FunFam" id="1.10.238.10:FF:000049">
    <property type="entry name" value="Respiratory burst oxidase homolog A"/>
    <property type="match status" value="1"/>
</dbReference>
<feature type="transmembrane region" description="Helical" evidence="14">
    <location>
        <begin position="741"/>
        <end position="758"/>
    </location>
</feature>
<dbReference type="Pfam" id="PF08022">
    <property type="entry name" value="FAD_binding_8"/>
    <property type="match status" value="1"/>
</dbReference>
<dbReference type="EMBL" id="CM007649">
    <property type="protein sequence ID" value="ONM38419.1"/>
    <property type="molecule type" value="Genomic_DNA"/>
</dbReference>
<keyword evidence="19" id="KW-1185">Reference proteome</keyword>
<sequence length="843" mass="95001">MRGAAAPGHQRWSGSAGTTPRSLSTGSSPRGSERSSDDGEELVEVTLDLQEDDTIILRSVEPAAAGGATALPLGARGDHAGGASSSSRSLSPSIRRTSSHRLLQFSQELKAEAMSIARQFSQDLTKRFGRTQSRAEGQGQQQQPSSGIESALAARAARRQRAQLDRTRSGAHKALRGLRFISSNKANNAWMEVQANFDRLASEGFLSRSDFAECIGMTESKEFALELFDTLSRRRQVQVDKINKEELREIWQQITDNSFDSRLQIFFDMVDKNADGRIGEEEVKEIIMLSASANKLSRLKEQAEEYAALIMEELDPEGLGYIELWQLETLLLQKDTYMNYSQALSYTSQALSQNLAGLRKKSPIRKISTTLSYYLEDNWKRLWVLALWIGIMAGLFTWKFMQYRNRYVFNVMGYCVTTAKGAAETLKLNMAIILLPVCRNTITWLRNTRAARALPFDDNINFHKTIAAAIVVGIILHAGNHLVCDFPRLINSSNEKYAPLGQYFGETKPTYFTLVKGVEGITGVIMVICMIIAFTLATRWFRRSLVKLPKPFDKLTGFNAFWYSHHLFIIVYLALIVHGQFLYLIHVWYRKTTWMYLAVPVCLYVGERVLRFFRSGSYSVRLLKVAIYPGNVLTLQMSKPPAFRYKSGQYMFVQCPAVSPFEWHPFSITSAPGDDYLSIHVRQLGDWTRELKRVFAAACEPPVGGKSGLLRADETTKKALPKLLIDGPYGSPAQDYSKYDVLLLVGLGIGATPFISILKDLLNNIIRMEEEEDASTDLYPPVGPNKPHIDLSTLMTVTSRPKRVLRTTNAYFYWVTREQGSFDWFKGVMNEIAELDQRVHSTN</sequence>
<name>A0A1D6ND53_MAIZE</name>
<dbReference type="InterPro" id="IPR017927">
    <property type="entry name" value="FAD-bd_FR_type"/>
</dbReference>
<keyword evidence="8" id="KW-0106">Calcium</keyword>
<dbReference type="InterPro" id="IPR018247">
    <property type="entry name" value="EF_Hand_1_Ca_BS"/>
</dbReference>
<dbReference type="InterPro" id="IPR013130">
    <property type="entry name" value="Fe3_Rdtase_TM_dom"/>
</dbReference>
<dbReference type="PRINTS" id="PR00466">
    <property type="entry name" value="GP91PHOX"/>
</dbReference>
<evidence type="ECO:0000256" key="6">
    <source>
        <dbReference type="ARBA" id="ARBA00022723"/>
    </source>
</evidence>
<dbReference type="Gene3D" id="2.40.30.10">
    <property type="entry name" value="Translation factors"/>
    <property type="match status" value="1"/>
</dbReference>
<dbReference type="CDD" id="cd00051">
    <property type="entry name" value="EFh"/>
    <property type="match status" value="1"/>
</dbReference>
<dbReference type="Pfam" id="PF08414">
    <property type="entry name" value="NADPH_Ox"/>
    <property type="match status" value="1"/>
</dbReference>
<evidence type="ECO:0000256" key="2">
    <source>
        <dbReference type="ARBA" id="ARBA00007975"/>
    </source>
</evidence>
<dbReference type="CDD" id="cd06186">
    <property type="entry name" value="NOX_Duox_like_FAD_NADP"/>
    <property type="match status" value="1"/>
</dbReference>
<dbReference type="InterPro" id="IPR013623">
    <property type="entry name" value="NADPH_Ox"/>
</dbReference>
<keyword evidence="9" id="KW-0521">NADP</keyword>
<dbReference type="SUPFAM" id="SSF63380">
    <property type="entry name" value="Riboflavin synthase domain-like"/>
    <property type="match status" value="1"/>
</dbReference>
<dbReference type="PROSITE" id="PS50222">
    <property type="entry name" value="EF_HAND_2"/>
    <property type="match status" value="1"/>
</dbReference>
<evidence type="ECO:0000256" key="5">
    <source>
        <dbReference type="ARBA" id="ARBA00022692"/>
    </source>
</evidence>
<feature type="compositionally biased region" description="Low complexity" evidence="13">
    <location>
        <begin position="84"/>
        <end position="96"/>
    </location>
</feature>
<dbReference type="InterPro" id="IPR050369">
    <property type="entry name" value="RBOH/FRE"/>
</dbReference>
<feature type="domain" description="EF-hand" evidence="15">
    <location>
        <begin position="258"/>
        <end position="293"/>
    </location>
</feature>
<dbReference type="InterPro" id="IPR013112">
    <property type="entry name" value="FAD-bd_8"/>
</dbReference>
<dbReference type="Proteomes" id="UP000007305">
    <property type="component" value="Chromosome 3"/>
</dbReference>
<dbReference type="InterPro" id="IPR039261">
    <property type="entry name" value="FNR_nucleotide-bd"/>
</dbReference>
<dbReference type="InterPro" id="IPR013121">
    <property type="entry name" value="Fe_red_NAD-bd_6"/>
</dbReference>
<dbReference type="AlphaFoldDB" id="A0A1D6ND53"/>
<protein>
    <submittedName>
        <fullName evidence="17">Respiratory burst oxidase2</fullName>
    </submittedName>
</protein>
<dbReference type="Gramene" id="Zm00001eb154010_T002">
    <property type="protein sequence ID" value="Zm00001eb154010_P002"/>
    <property type="gene ID" value="Zm00001eb154010"/>
</dbReference>
<accession>A0A1D6ND53</accession>
<dbReference type="EnsemblPlants" id="Zm00001eb154010_T002">
    <property type="protein sequence ID" value="Zm00001eb154010_P002"/>
    <property type="gene ID" value="Zm00001eb154010"/>
</dbReference>
<proteinExistence type="inferred from homology"/>
<evidence type="ECO:0000256" key="3">
    <source>
        <dbReference type="ARBA" id="ARBA00022559"/>
    </source>
</evidence>
<dbReference type="PANTHER" id="PTHR11972">
    <property type="entry name" value="NADPH OXIDASE"/>
    <property type="match status" value="1"/>
</dbReference>
<dbReference type="ExpressionAtlas" id="A0A1D6ND53">
    <property type="expression patterns" value="baseline and differential"/>
</dbReference>
<comment type="similarity">
    <text evidence="2">Belongs to the RBOH (TC 5.B.1.3) family.</text>
</comment>
<comment type="subcellular location">
    <subcellularLocation>
        <location evidence="1">Membrane</location>
        <topology evidence="1">Multi-pass membrane protein</topology>
    </subcellularLocation>
</comment>
<dbReference type="GO" id="GO:0004601">
    <property type="term" value="F:peroxidase activity"/>
    <property type="evidence" value="ECO:0007669"/>
    <property type="project" value="UniProtKB-KW"/>
</dbReference>
<evidence type="ECO:0000256" key="14">
    <source>
        <dbReference type="SAM" id="Phobius"/>
    </source>
</evidence>
<keyword evidence="7" id="KW-0274">FAD</keyword>
<feature type="transmembrane region" description="Helical" evidence="14">
    <location>
        <begin position="521"/>
        <end position="541"/>
    </location>
</feature>
<dbReference type="SUPFAM" id="SSF47473">
    <property type="entry name" value="EF-hand"/>
    <property type="match status" value="1"/>
</dbReference>
<evidence type="ECO:0000256" key="12">
    <source>
        <dbReference type="ARBA" id="ARBA00023136"/>
    </source>
</evidence>
<evidence type="ECO:0000256" key="4">
    <source>
        <dbReference type="ARBA" id="ARBA00022630"/>
    </source>
</evidence>
<organism evidence="18 19">
    <name type="scientific">Zea mays</name>
    <name type="common">Maize</name>
    <dbReference type="NCBI Taxonomy" id="4577"/>
    <lineage>
        <taxon>Eukaryota</taxon>
        <taxon>Viridiplantae</taxon>
        <taxon>Streptophyta</taxon>
        <taxon>Embryophyta</taxon>
        <taxon>Tracheophyta</taxon>
        <taxon>Spermatophyta</taxon>
        <taxon>Magnoliopsida</taxon>
        <taxon>Liliopsida</taxon>
        <taxon>Poales</taxon>
        <taxon>Poaceae</taxon>
        <taxon>PACMAD clade</taxon>
        <taxon>Panicoideae</taxon>
        <taxon>Andropogonodae</taxon>
        <taxon>Andropogoneae</taxon>
        <taxon>Tripsacinae</taxon>
        <taxon>Zea</taxon>
    </lineage>
</organism>
<evidence type="ECO:0000259" key="15">
    <source>
        <dbReference type="PROSITE" id="PS50222"/>
    </source>
</evidence>
<reference evidence="18" key="2">
    <citation type="submission" date="2019-07" db="EMBL/GenBank/DDBJ databases">
        <authorList>
            <person name="Seetharam A."/>
            <person name="Woodhouse M."/>
            <person name="Cannon E."/>
        </authorList>
    </citation>
    <scope>NUCLEOTIDE SEQUENCE [LARGE SCALE GENOMIC DNA]</scope>
    <source>
        <strain evidence="18">cv. B73</strain>
    </source>
</reference>
<keyword evidence="3" id="KW-0575">Peroxidase</keyword>
<dbReference type="GO" id="GO:0016020">
    <property type="term" value="C:membrane"/>
    <property type="evidence" value="ECO:0007669"/>
    <property type="project" value="UniProtKB-SubCell"/>
</dbReference>
<dbReference type="GO" id="GO:0050664">
    <property type="term" value="F:oxidoreductase activity, acting on NAD(P)H, oxygen as acceptor"/>
    <property type="evidence" value="ECO:0007669"/>
    <property type="project" value="InterPro"/>
</dbReference>
<keyword evidence="5 14" id="KW-0812">Transmembrane</keyword>